<proteinExistence type="predicted"/>
<gene>
    <name evidence="1" type="ORF">T4B_2013</name>
    <name evidence="2" type="ORF">T4C_3137</name>
</gene>
<dbReference type="AlphaFoldDB" id="A0A0V1IVS7"/>
<dbReference type="EMBL" id="JYDS01000081">
    <property type="protein sequence ID" value="KRZ26701.1"/>
    <property type="molecule type" value="Genomic_DNA"/>
</dbReference>
<accession>A0A0V1IVS7</accession>
<dbReference type="EMBL" id="JYDV01000005">
    <property type="protein sequence ID" value="KRZ44721.1"/>
    <property type="molecule type" value="Genomic_DNA"/>
</dbReference>
<evidence type="ECO:0000313" key="1">
    <source>
        <dbReference type="EMBL" id="KRZ26701.1"/>
    </source>
</evidence>
<dbReference type="Proteomes" id="UP000054805">
    <property type="component" value="Unassembled WGS sequence"/>
</dbReference>
<organism evidence="1 3">
    <name type="scientific">Trichinella pseudospiralis</name>
    <name type="common">Parasitic roundworm</name>
    <dbReference type="NCBI Taxonomy" id="6337"/>
    <lineage>
        <taxon>Eukaryota</taxon>
        <taxon>Metazoa</taxon>
        <taxon>Ecdysozoa</taxon>
        <taxon>Nematoda</taxon>
        <taxon>Enoplea</taxon>
        <taxon>Dorylaimia</taxon>
        <taxon>Trichinellida</taxon>
        <taxon>Trichinellidae</taxon>
        <taxon>Trichinella</taxon>
    </lineage>
</organism>
<dbReference type="Proteomes" id="UP000054826">
    <property type="component" value="Unassembled WGS sequence"/>
</dbReference>
<name>A0A0V1IVS7_TRIPS</name>
<protein>
    <submittedName>
        <fullName evidence="1">Uncharacterized protein</fullName>
    </submittedName>
</protein>
<sequence>MDRSTGTLVCCHGAPLSNARQGARPLKAMWSSWILFRKICRRASREKLQMMKSLWAQRNLVTVNRRIMCRVCEIPNIGERNNLSVRQTTRWAPIWAYEDPGKALEEKYLHRVRTVIVAKLTNLEEKKLKTFWNTR</sequence>
<comment type="caution">
    <text evidence="1">The sequence shown here is derived from an EMBL/GenBank/DDBJ whole genome shotgun (WGS) entry which is preliminary data.</text>
</comment>
<evidence type="ECO:0000313" key="4">
    <source>
        <dbReference type="Proteomes" id="UP000054826"/>
    </source>
</evidence>
<reference evidence="3 4" key="1">
    <citation type="submission" date="2015-01" db="EMBL/GenBank/DDBJ databases">
        <title>Evolution of Trichinella species and genotypes.</title>
        <authorList>
            <person name="Korhonen P.K."/>
            <person name="Edoardo P."/>
            <person name="Giuseppe L.R."/>
            <person name="Gasser R.B."/>
        </authorList>
    </citation>
    <scope>NUCLEOTIDE SEQUENCE [LARGE SCALE GENOMIC DNA]</scope>
    <source>
        <strain evidence="2">ISS176</strain>
        <strain evidence="1">ISS588</strain>
    </source>
</reference>
<evidence type="ECO:0000313" key="2">
    <source>
        <dbReference type="EMBL" id="KRZ44721.1"/>
    </source>
</evidence>
<evidence type="ECO:0000313" key="3">
    <source>
        <dbReference type="Proteomes" id="UP000054805"/>
    </source>
</evidence>
<keyword evidence="3" id="KW-1185">Reference proteome</keyword>